<dbReference type="PROSITE" id="PS50109">
    <property type="entry name" value="HIS_KIN"/>
    <property type="match status" value="1"/>
</dbReference>
<evidence type="ECO:0000256" key="12">
    <source>
        <dbReference type="ARBA" id="ARBA00022989"/>
    </source>
</evidence>
<dbReference type="SUPFAM" id="SSF47384">
    <property type="entry name" value="Homodimeric domain of signal transducing histidine kinase"/>
    <property type="match status" value="1"/>
</dbReference>
<dbReference type="CDD" id="cd06225">
    <property type="entry name" value="HAMP"/>
    <property type="match status" value="1"/>
</dbReference>
<keyword evidence="9" id="KW-0547">Nucleotide-binding</keyword>
<dbReference type="Gene3D" id="1.10.287.130">
    <property type="match status" value="1"/>
</dbReference>
<dbReference type="KEGG" id="pacp:FAZ97_14765"/>
<evidence type="ECO:0000256" key="1">
    <source>
        <dbReference type="ARBA" id="ARBA00000085"/>
    </source>
</evidence>
<feature type="domain" description="HAMP" evidence="17">
    <location>
        <begin position="181"/>
        <end position="233"/>
    </location>
</feature>
<sequence length="443" mass="48340">MRSPLNTLFGRMALLSTAVLLSMQLGWFLLLARQPPRHEVDGFARGVLLALRVASEEHVGGGTLPPPVHLGGSLEPPKDGGDLSAVLRVHRVPVWNVPKSVHLHEPTRRPLVDLTRHLREQLPPGTQFAVDDGRPPQLWVRFPGSTTWVVVPVDIPPPPRFVIEGISMLLAALTLSFLAAWQIQKPLASLAQAVRRFGTGERIAPLEGKGPRELRDVSASFNDMMRCVNEAEDDRVVMLSGIAHDLKTPLTRLKLRATLMAEESERNGMLRDVDSLTHIVQQFLEFAQQSPDAGRLLSVDGFLQSQFGNPDEIEGGNGPLFVLDLRAGPRFKLPQVTLDRLVTNLVDNALEYGAPPVEISTAIENGTCRISVRDHGAGIEPERIAAAMRPFVRLNAARGGEGHCGLGLAIVARLARDSGGHCDVENHPEGGLLVQLRFPVTHT</sequence>
<dbReference type="GO" id="GO:0005886">
    <property type="term" value="C:plasma membrane"/>
    <property type="evidence" value="ECO:0007669"/>
    <property type="project" value="UniProtKB-SubCell"/>
</dbReference>
<dbReference type="SUPFAM" id="SSF55874">
    <property type="entry name" value="ATPase domain of HSP90 chaperone/DNA topoisomerase II/histidine kinase"/>
    <property type="match status" value="1"/>
</dbReference>
<dbReference type="PRINTS" id="PR00344">
    <property type="entry name" value="BCTRLSENSOR"/>
</dbReference>
<keyword evidence="11" id="KW-0067">ATP-binding</keyword>
<dbReference type="AlphaFoldDB" id="A0A7Z2G738"/>
<keyword evidence="7" id="KW-0808">Transferase</keyword>
<dbReference type="CDD" id="cd00082">
    <property type="entry name" value="HisKA"/>
    <property type="match status" value="1"/>
</dbReference>
<dbReference type="EMBL" id="CP046910">
    <property type="protein sequence ID" value="QGZ56267.1"/>
    <property type="molecule type" value="Genomic_DNA"/>
</dbReference>
<keyword evidence="10" id="KW-0418">Kinase</keyword>
<evidence type="ECO:0000256" key="11">
    <source>
        <dbReference type="ARBA" id="ARBA00022840"/>
    </source>
</evidence>
<dbReference type="Pfam" id="PF00672">
    <property type="entry name" value="HAMP"/>
    <property type="match status" value="1"/>
</dbReference>
<dbReference type="SMART" id="SM00387">
    <property type="entry name" value="HATPase_c"/>
    <property type="match status" value="1"/>
</dbReference>
<dbReference type="Pfam" id="PF00512">
    <property type="entry name" value="HisKA"/>
    <property type="match status" value="1"/>
</dbReference>
<dbReference type="InterPro" id="IPR003660">
    <property type="entry name" value="HAMP_dom"/>
</dbReference>
<evidence type="ECO:0000313" key="19">
    <source>
        <dbReference type="Proteomes" id="UP000434209"/>
    </source>
</evidence>
<keyword evidence="4" id="KW-1003">Cell membrane</keyword>
<evidence type="ECO:0000256" key="10">
    <source>
        <dbReference type="ARBA" id="ARBA00022777"/>
    </source>
</evidence>
<dbReference type="Proteomes" id="UP000434209">
    <property type="component" value="Chromosome 2"/>
</dbReference>
<evidence type="ECO:0000256" key="6">
    <source>
        <dbReference type="ARBA" id="ARBA00022553"/>
    </source>
</evidence>
<evidence type="ECO:0000259" key="16">
    <source>
        <dbReference type="PROSITE" id="PS50109"/>
    </source>
</evidence>
<evidence type="ECO:0000256" key="15">
    <source>
        <dbReference type="SAM" id="Phobius"/>
    </source>
</evidence>
<comment type="catalytic activity">
    <reaction evidence="1">
        <text>ATP + protein L-histidine = ADP + protein N-phospho-L-histidine.</text>
        <dbReference type="EC" id="2.7.13.3"/>
    </reaction>
</comment>
<dbReference type="EC" id="2.7.13.3" evidence="3"/>
<comment type="subcellular location">
    <subcellularLocation>
        <location evidence="2">Cell inner membrane</location>
        <topology evidence="2">Multi-pass membrane protein</topology>
    </subcellularLocation>
</comment>
<evidence type="ECO:0000313" key="18">
    <source>
        <dbReference type="EMBL" id="QGZ56267.1"/>
    </source>
</evidence>
<keyword evidence="12 15" id="KW-1133">Transmembrane helix</keyword>
<protein>
    <recommendedName>
        <fullName evidence="3">histidine kinase</fullName>
        <ecNumber evidence="3">2.7.13.3</ecNumber>
    </recommendedName>
</protein>
<dbReference type="InterPro" id="IPR004358">
    <property type="entry name" value="Sig_transdc_His_kin-like_C"/>
</dbReference>
<gene>
    <name evidence="18" type="ORF">FAZ97_14765</name>
</gene>
<evidence type="ECO:0000256" key="4">
    <source>
        <dbReference type="ARBA" id="ARBA00022475"/>
    </source>
</evidence>
<organism evidence="18 19">
    <name type="scientific">Paraburkholderia acidiphila</name>
    <dbReference type="NCBI Taxonomy" id="2571747"/>
    <lineage>
        <taxon>Bacteria</taxon>
        <taxon>Pseudomonadati</taxon>
        <taxon>Pseudomonadota</taxon>
        <taxon>Betaproteobacteria</taxon>
        <taxon>Burkholderiales</taxon>
        <taxon>Burkholderiaceae</taxon>
        <taxon>Paraburkholderia</taxon>
    </lineage>
</organism>
<dbReference type="GO" id="GO:0005524">
    <property type="term" value="F:ATP binding"/>
    <property type="evidence" value="ECO:0007669"/>
    <property type="project" value="UniProtKB-KW"/>
</dbReference>
<dbReference type="PANTHER" id="PTHR44936:SF5">
    <property type="entry name" value="SENSOR HISTIDINE KINASE ENVZ"/>
    <property type="match status" value="1"/>
</dbReference>
<evidence type="ECO:0000256" key="2">
    <source>
        <dbReference type="ARBA" id="ARBA00004429"/>
    </source>
</evidence>
<keyword evidence="14 15" id="KW-0472">Membrane</keyword>
<evidence type="ECO:0000256" key="8">
    <source>
        <dbReference type="ARBA" id="ARBA00022692"/>
    </source>
</evidence>
<feature type="domain" description="Histidine kinase" evidence="16">
    <location>
        <begin position="241"/>
        <end position="442"/>
    </location>
</feature>
<dbReference type="SMART" id="SM00388">
    <property type="entry name" value="HisKA"/>
    <property type="match status" value="1"/>
</dbReference>
<feature type="transmembrane region" description="Helical" evidence="15">
    <location>
        <begin position="12"/>
        <end position="32"/>
    </location>
</feature>
<proteinExistence type="predicted"/>
<evidence type="ECO:0000256" key="7">
    <source>
        <dbReference type="ARBA" id="ARBA00022679"/>
    </source>
</evidence>
<evidence type="ECO:0000256" key="14">
    <source>
        <dbReference type="ARBA" id="ARBA00023136"/>
    </source>
</evidence>
<evidence type="ECO:0000256" key="9">
    <source>
        <dbReference type="ARBA" id="ARBA00022741"/>
    </source>
</evidence>
<name>A0A7Z2G738_9BURK</name>
<keyword evidence="13" id="KW-0902">Two-component regulatory system</keyword>
<dbReference type="InterPro" id="IPR005467">
    <property type="entry name" value="His_kinase_dom"/>
</dbReference>
<dbReference type="InterPro" id="IPR036890">
    <property type="entry name" value="HATPase_C_sf"/>
</dbReference>
<dbReference type="PANTHER" id="PTHR44936">
    <property type="entry name" value="SENSOR PROTEIN CREC"/>
    <property type="match status" value="1"/>
</dbReference>
<dbReference type="InterPro" id="IPR003661">
    <property type="entry name" value="HisK_dim/P_dom"/>
</dbReference>
<dbReference type="InterPro" id="IPR036097">
    <property type="entry name" value="HisK_dim/P_sf"/>
</dbReference>
<evidence type="ECO:0000256" key="3">
    <source>
        <dbReference type="ARBA" id="ARBA00012438"/>
    </source>
</evidence>
<keyword evidence="6" id="KW-0597">Phosphoprotein</keyword>
<dbReference type="Pfam" id="PF02518">
    <property type="entry name" value="HATPase_c"/>
    <property type="match status" value="1"/>
</dbReference>
<accession>A0A7Z2G738</accession>
<dbReference type="Gene3D" id="3.30.565.10">
    <property type="entry name" value="Histidine kinase-like ATPase, C-terminal domain"/>
    <property type="match status" value="1"/>
</dbReference>
<dbReference type="SMART" id="SM00304">
    <property type="entry name" value="HAMP"/>
    <property type="match status" value="1"/>
</dbReference>
<evidence type="ECO:0000256" key="13">
    <source>
        <dbReference type="ARBA" id="ARBA00023012"/>
    </source>
</evidence>
<keyword evidence="8 15" id="KW-0812">Transmembrane</keyword>
<evidence type="ECO:0000259" key="17">
    <source>
        <dbReference type="PROSITE" id="PS50885"/>
    </source>
</evidence>
<dbReference type="RefSeq" id="WP_158759235.1">
    <property type="nucleotide sequence ID" value="NZ_CP046910.1"/>
</dbReference>
<dbReference type="PROSITE" id="PS50885">
    <property type="entry name" value="HAMP"/>
    <property type="match status" value="1"/>
</dbReference>
<dbReference type="OrthoDB" id="9804645at2"/>
<reference evidence="18 19" key="1">
    <citation type="submission" date="2019-12" db="EMBL/GenBank/DDBJ databases">
        <title>Paraburkholderia acidiphila 7Q-K02 sp. nov and Paraburkholderia acidisoli DHF22 sp. nov., two strains isolated from forest soil.</title>
        <authorList>
            <person name="Gao Z."/>
            <person name="Qiu L."/>
        </authorList>
    </citation>
    <scope>NUCLEOTIDE SEQUENCE [LARGE SCALE GENOMIC DNA]</scope>
    <source>
        <strain evidence="18 19">7Q-K02</strain>
    </source>
</reference>
<dbReference type="InterPro" id="IPR050980">
    <property type="entry name" value="2C_sensor_his_kinase"/>
</dbReference>
<keyword evidence="19" id="KW-1185">Reference proteome</keyword>
<evidence type="ECO:0000256" key="5">
    <source>
        <dbReference type="ARBA" id="ARBA00022519"/>
    </source>
</evidence>
<keyword evidence="5" id="KW-0997">Cell inner membrane</keyword>
<dbReference type="GO" id="GO:0000155">
    <property type="term" value="F:phosphorelay sensor kinase activity"/>
    <property type="evidence" value="ECO:0007669"/>
    <property type="project" value="InterPro"/>
</dbReference>
<dbReference type="InterPro" id="IPR003594">
    <property type="entry name" value="HATPase_dom"/>
</dbReference>